<sequence>MNVTSRLLCLVYIGMSKKYQNPKFSWCFAPKGKISEMEARKKCWDLAEQFKFYGWYKKTNRNGQMRKTRRTGVLRYSNDIFQ</sequence>
<organism evidence="1 2">
    <name type="scientific">Romanomermis culicivorax</name>
    <name type="common">Nematode worm</name>
    <dbReference type="NCBI Taxonomy" id="13658"/>
    <lineage>
        <taxon>Eukaryota</taxon>
        <taxon>Metazoa</taxon>
        <taxon>Ecdysozoa</taxon>
        <taxon>Nematoda</taxon>
        <taxon>Enoplea</taxon>
        <taxon>Dorylaimia</taxon>
        <taxon>Mermithida</taxon>
        <taxon>Mermithoidea</taxon>
        <taxon>Mermithidae</taxon>
        <taxon>Romanomermis</taxon>
    </lineage>
</organism>
<dbReference type="Proteomes" id="UP000887565">
    <property type="component" value="Unplaced"/>
</dbReference>
<proteinExistence type="predicted"/>
<dbReference type="WBParaSite" id="nRc.2.0.1.t00098-RA">
    <property type="protein sequence ID" value="nRc.2.0.1.t00098-RA"/>
    <property type="gene ID" value="nRc.2.0.1.g00098"/>
</dbReference>
<keyword evidence="1" id="KW-1185">Reference proteome</keyword>
<protein>
    <submittedName>
        <fullName evidence="2">Uncharacterized protein</fullName>
    </submittedName>
</protein>
<evidence type="ECO:0000313" key="1">
    <source>
        <dbReference type="Proteomes" id="UP000887565"/>
    </source>
</evidence>
<accession>A0A915HEI7</accession>
<name>A0A915HEI7_ROMCU</name>
<evidence type="ECO:0000313" key="2">
    <source>
        <dbReference type="WBParaSite" id="nRc.2.0.1.t00098-RA"/>
    </source>
</evidence>
<dbReference type="AlphaFoldDB" id="A0A915HEI7"/>
<reference evidence="2" key="1">
    <citation type="submission" date="2022-11" db="UniProtKB">
        <authorList>
            <consortium name="WormBaseParasite"/>
        </authorList>
    </citation>
    <scope>IDENTIFICATION</scope>
</reference>